<dbReference type="Proteomes" id="UP000320475">
    <property type="component" value="Unassembled WGS sequence"/>
</dbReference>
<evidence type="ECO:0000313" key="1">
    <source>
        <dbReference type="EMBL" id="TPX49064.1"/>
    </source>
</evidence>
<organism evidence="2 3">
    <name type="scientific">Synchytrium endobioticum</name>
    <dbReference type="NCBI Taxonomy" id="286115"/>
    <lineage>
        <taxon>Eukaryota</taxon>
        <taxon>Fungi</taxon>
        <taxon>Fungi incertae sedis</taxon>
        <taxon>Chytridiomycota</taxon>
        <taxon>Chytridiomycota incertae sedis</taxon>
        <taxon>Chytridiomycetes</taxon>
        <taxon>Synchytriales</taxon>
        <taxon>Synchytriaceae</taxon>
        <taxon>Synchytrium</taxon>
    </lineage>
</organism>
<evidence type="ECO:0000313" key="2">
    <source>
        <dbReference type="EMBL" id="TPX51963.1"/>
    </source>
</evidence>
<accession>A0A507DK14</accession>
<dbReference type="Proteomes" id="UP000317494">
    <property type="component" value="Unassembled WGS sequence"/>
</dbReference>
<sequence>MYRTWFRECGDYYVKIDLKKVYNQIRVFMESILPPGSSIGEAFATSAVYEFRNEKPGALARIFAEVEAGAVNIFILEYGISQSSLDEVFTRVTMTDEMSVNIESYCCSWYESFRAM</sequence>
<gene>
    <name evidence="1" type="ORF">SeLEV6574_g01664</name>
    <name evidence="2" type="ORF">SeMB42_g01739</name>
</gene>
<keyword evidence="3" id="KW-1185">Reference proteome</keyword>
<evidence type="ECO:0000313" key="3">
    <source>
        <dbReference type="Proteomes" id="UP000317494"/>
    </source>
</evidence>
<comment type="caution">
    <text evidence="2">The sequence shown here is derived from an EMBL/GenBank/DDBJ whole genome shotgun (WGS) entry which is preliminary data.</text>
</comment>
<dbReference type="AlphaFoldDB" id="A0A507DK14"/>
<proteinExistence type="predicted"/>
<dbReference type="EMBL" id="QEAN01000047">
    <property type="protein sequence ID" value="TPX51963.1"/>
    <property type="molecule type" value="Genomic_DNA"/>
</dbReference>
<protein>
    <submittedName>
        <fullName evidence="2">Uncharacterized protein</fullName>
    </submittedName>
</protein>
<dbReference type="OrthoDB" id="8061355at2759"/>
<evidence type="ECO:0000313" key="4">
    <source>
        <dbReference type="Proteomes" id="UP000320475"/>
    </source>
</evidence>
<name>A0A507DK14_9FUNG</name>
<dbReference type="VEuPathDB" id="FungiDB:SeMB42_g01739"/>
<reference evidence="3 4" key="1">
    <citation type="journal article" date="2019" name="Sci. Rep.">
        <title>Comparative genomics of chytrid fungi reveal insights into the obligate biotrophic and pathogenic lifestyle of Synchytrium endobioticum.</title>
        <authorList>
            <person name="van de Vossenberg B.T.L.H."/>
            <person name="Warris S."/>
            <person name="Nguyen H.D.T."/>
            <person name="van Gent-Pelzer M.P.E."/>
            <person name="Joly D.L."/>
            <person name="van de Geest H.C."/>
            <person name="Bonants P.J.M."/>
            <person name="Smith D.S."/>
            <person name="Levesque C.A."/>
            <person name="van der Lee T.A.J."/>
        </authorList>
    </citation>
    <scope>NUCLEOTIDE SEQUENCE [LARGE SCALE GENOMIC DNA]</scope>
    <source>
        <strain evidence="1 4">LEV6574</strain>
        <strain evidence="2 3">MB42</strain>
    </source>
</reference>
<dbReference type="EMBL" id="QEAM01000040">
    <property type="protein sequence ID" value="TPX49064.1"/>
    <property type="molecule type" value="Genomic_DNA"/>
</dbReference>